<keyword evidence="2 4" id="KW-0863">Zinc-finger</keyword>
<dbReference type="Proteomes" id="UP001327560">
    <property type="component" value="Chromosome 4"/>
</dbReference>
<evidence type="ECO:0000256" key="1">
    <source>
        <dbReference type="ARBA" id="ARBA00022723"/>
    </source>
</evidence>
<reference evidence="7 8" key="1">
    <citation type="submission" date="2023-10" db="EMBL/GenBank/DDBJ databases">
        <title>Chromosome-scale genome assembly provides insights into flower coloration mechanisms of Canna indica.</title>
        <authorList>
            <person name="Li C."/>
        </authorList>
    </citation>
    <scope>NUCLEOTIDE SEQUENCE [LARGE SCALE GENOMIC DNA]</scope>
    <source>
        <tissue evidence="7">Flower</tissue>
    </source>
</reference>
<dbReference type="SMART" id="SM00575">
    <property type="entry name" value="ZnF_PMZ"/>
    <property type="match status" value="1"/>
</dbReference>
<dbReference type="EMBL" id="CP136893">
    <property type="protein sequence ID" value="WOL05647.1"/>
    <property type="molecule type" value="Genomic_DNA"/>
</dbReference>
<protein>
    <submittedName>
        <fullName evidence="7">Transcription factor interactor and regulator CCHC(Zn) family</fullName>
    </submittedName>
</protein>
<dbReference type="GO" id="GO:0008270">
    <property type="term" value="F:zinc ion binding"/>
    <property type="evidence" value="ECO:0007669"/>
    <property type="project" value="UniProtKB-KW"/>
</dbReference>
<keyword evidence="3" id="KW-0862">Zinc</keyword>
<evidence type="ECO:0000313" key="7">
    <source>
        <dbReference type="EMBL" id="WOL05647.1"/>
    </source>
</evidence>
<evidence type="ECO:0000256" key="2">
    <source>
        <dbReference type="ARBA" id="ARBA00022771"/>
    </source>
</evidence>
<evidence type="ECO:0000256" key="4">
    <source>
        <dbReference type="PROSITE-ProRule" id="PRU00325"/>
    </source>
</evidence>
<dbReference type="PROSITE" id="PS50966">
    <property type="entry name" value="ZF_SWIM"/>
    <property type="match status" value="1"/>
</dbReference>
<evidence type="ECO:0000313" key="8">
    <source>
        <dbReference type="Proteomes" id="UP001327560"/>
    </source>
</evidence>
<dbReference type="InterPro" id="IPR006564">
    <property type="entry name" value="Znf_PMZ"/>
</dbReference>
<dbReference type="PANTHER" id="PTHR31973">
    <property type="entry name" value="POLYPROTEIN, PUTATIVE-RELATED"/>
    <property type="match status" value="1"/>
</dbReference>
<evidence type="ECO:0000259" key="6">
    <source>
        <dbReference type="PROSITE" id="PS50966"/>
    </source>
</evidence>
<evidence type="ECO:0000256" key="5">
    <source>
        <dbReference type="SAM" id="MobiDB-lite"/>
    </source>
</evidence>
<feature type="compositionally biased region" description="Low complexity" evidence="5">
    <location>
        <begin position="151"/>
        <end position="169"/>
    </location>
</feature>
<gene>
    <name evidence="7" type="ORF">Cni_G14376</name>
</gene>
<dbReference type="Pfam" id="PF04434">
    <property type="entry name" value="SWIM"/>
    <property type="match status" value="1"/>
</dbReference>
<name>A0AAQ3KBT9_9LILI</name>
<keyword evidence="1" id="KW-0479">Metal-binding</keyword>
<dbReference type="PANTHER" id="PTHR31973:SF187">
    <property type="entry name" value="MUTATOR TRANSPOSASE MUDRA PROTEIN"/>
    <property type="match status" value="1"/>
</dbReference>
<dbReference type="InterPro" id="IPR007527">
    <property type="entry name" value="Znf_SWIM"/>
</dbReference>
<keyword evidence="8" id="KW-1185">Reference proteome</keyword>
<feature type="region of interest" description="Disordered" evidence="5">
    <location>
        <begin position="140"/>
        <end position="197"/>
    </location>
</feature>
<dbReference type="AlphaFoldDB" id="A0AAQ3KBT9"/>
<feature type="domain" description="SWIM-type" evidence="6">
    <location>
        <begin position="5"/>
        <end position="37"/>
    </location>
</feature>
<organism evidence="7 8">
    <name type="scientific">Canna indica</name>
    <name type="common">Indian-shot</name>
    <dbReference type="NCBI Taxonomy" id="4628"/>
    <lineage>
        <taxon>Eukaryota</taxon>
        <taxon>Viridiplantae</taxon>
        <taxon>Streptophyta</taxon>
        <taxon>Embryophyta</taxon>
        <taxon>Tracheophyta</taxon>
        <taxon>Spermatophyta</taxon>
        <taxon>Magnoliopsida</taxon>
        <taxon>Liliopsida</taxon>
        <taxon>Zingiberales</taxon>
        <taxon>Cannaceae</taxon>
        <taxon>Canna</taxon>
    </lineage>
</organism>
<feature type="compositionally biased region" description="Low complexity" evidence="5">
    <location>
        <begin position="187"/>
        <end position="197"/>
    </location>
</feature>
<evidence type="ECO:0000256" key="3">
    <source>
        <dbReference type="ARBA" id="ARBA00022833"/>
    </source>
</evidence>
<sequence length="197" mass="22169">MSKIHVVNIGNRSCSCRRWDLTGIPCNHAVSCIAWMKDDPDKYVRDYFKSDANLKTYANFIEPLTGKDTWPNVDVSRCLPPYVKKMLGRLKKVRRREMNEDDSQASRYSRHGTTITCHLCFNEGHNRQRCPLRGVSSIAPVEEDTSRSKSRASTSTSRGRGRGRASTSSIERSRGRASNSARDDPSSSRVVVSGLEL</sequence>
<proteinExistence type="predicted"/>
<accession>A0AAQ3KBT9</accession>